<dbReference type="Proteomes" id="UP001367508">
    <property type="component" value="Unassembled WGS sequence"/>
</dbReference>
<dbReference type="EMBL" id="JAYMYQ010000001">
    <property type="protein sequence ID" value="KAK7360719.1"/>
    <property type="molecule type" value="Genomic_DNA"/>
</dbReference>
<feature type="transmembrane region" description="Helical" evidence="1">
    <location>
        <begin position="142"/>
        <end position="165"/>
    </location>
</feature>
<keyword evidence="1" id="KW-0812">Transmembrane</keyword>
<protein>
    <submittedName>
        <fullName evidence="2">Uncharacterized protein</fullName>
    </submittedName>
</protein>
<dbReference type="AlphaFoldDB" id="A0AAN9MTP5"/>
<keyword evidence="1" id="KW-1133">Transmembrane helix</keyword>
<keyword evidence="1" id="KW-0472">Membrane</keyword>
<sequence length="236" mass="26441">MLRPRFHSYVDDGFSAPCLTFQLGGSNVPRIGIREHPTTLRALLAFLHMYYLFMLVVPSMVTVQENIVVVGILNMLRHECHVHSNDGIWGNSKTLVRITTQDKHRVMVGLGDVSSFLMNLSLINIQTTVILSCLAKRTWHYLMFPYACMLLALWGVVHFMVLGLVDVKDDGGFSCNACHSILDLHCLVIMVDANSTYTLMLHDNLLDRTTLEQCIIQISSLSTFDGRVVAYHGGDG</sequence>
<feature type="transmembrane region" description="Helical" evidence="1">
    <location>
        <begin position="40"/>
        <end position="61"/>
    </location>
</feature>
<keyword evidence="3" id="KW-1185">Reference proteome</keyword>
<accession>A0AAN9MTP5</accession>
<organism evidence="2 3">
    <name type="scientific">Canavalia gladiata</name>
    <name type="common">Sword bean</name>
    <name type="synonym">Dolichos gladiatus</name>
    <dbReference type="NCBI Taxonomy" id="3824"/>
    <lineage>
        <taxon>Eukaryota</taxon>
        <taxon>Viridiplantae</taxon>
        <taxon>Streptophyta</taxon>
        <taxon>Embryophyta</taxon>
        <taxon>Tracheophyta</taxon>
        <taxon>Spermatophyta</taxon>
        <taxon>Magnoliopsida</taxon>
        <taxon>eudicotyledons</taxon>
        <taxon>Gunneridae</taxon>
        <taxon>Pentapetalae</taxon>
        <taxon>rosids</taxon>
        <taxon>fabids</taxon>
        <taxon>Fabales</taxon>
        <taxon>Fabaceae</taxon>
        <taxon>Papilionoideae</taxon>
        <taxon>50 kb inversion clade</taxon>
        <taxon>NPAAA clade</taxon>
        <taxon>indigoferoid/millettioid clade</taxon>
        <taxon>Phaseoleae</taxon>
        <taxon>Canavalia</taxon>
    </lineage>
</organism>
<feature type="transmembrane region" description="Helical" evidence="1">
    <location>
        <begin position="116"/>
        <end position="135"/>
    </location>
</feature>
<evidence type="ECO:0000313" key="2">
    <source>
        <dbReference type="EMBL" id="KAK7360719.1"/>
    </source>
</evidence>
<gene>
    <name evidence="2" type="ORF">VNO77_02728</name>
</gene>
<name>A0AAN9MTP5_CANGL</name>
<proteinExistence type="predicted"/>
<evidence type="ECO:0000256" key="1">
    <source>
        <dbReference type="SAM" id="Phobius"/>
    </source>
</evidence>
<evidence type="ECO:0000313" key="3">
    <source>
        <dbReference type="Proteomes" id="UP001367508"/>
    </source>
</evidence>
<comment type="caution">
    <text evidence="2">The sequence shown here is derived from an EMBL/GenBank/DDBJ whole genome shotgun (WGS) entry which is preliminary data.</text>
</comment>
<reference evidence="2 3" key="1">
    <citation type="submission" date="2024-01" db="EMBL/GenBank/DDBJ databases">
        <title>The genomes of 5 underutilized Papilionoideae crops provide insights into root nodulation and disease resistanc.</title>
        <authorList>
            <person name="Jiang F."/>
        </authorList>
    </citation>
    <scope>NUCLEOTIDE SEQUENCE [LARGE SCALE GENOMIC DNA]</scope>
    <source>
        <strain evidence="2">LVBAO_FW01</strain>
        <tissue evidence="2">Leaves</tissue>
    </source>
</reference>